<dbReference type="Pfam" id="PF06580">
    <property type="entry name" value="His_kinase"/>
    <property type="match status" value="1"/>
</dbReference>
<dbReference type="Gene3D" id="3.30.565.10">
    <property type="entry name" value="Histidine kinase-like ATPase, C-terminal domain"/>
    <property type="match status" value="1"/>
</dbReference>
<feature type="repeat" description="TPR" evidence="1">
    <location>
        <begin position="110"/>
        <end position="143"/>
    </location>
</feature>
<dbReference type="SMART" id="SM00028">
    <property type="entry name" value="TPR"/>
    <property type="match status" value="5"/>
</dbReference>
<organism evidence="4 5">
    <name type="scientific">Gelatiniphilus marinus</name>
    <dbReference type="NCBI Taxonomy" id="1759464"/>
    <lineage>
        <taxon>Bacteria</taxon>
        <taxon>Pseudomonadati</taxon>
        <taxon>Bacteroidota</taxon>
        <taxon>Flavobacteriia</taxon>
        <taxon>Flavobacteriales</taxon>
        <taxon>Flavobacteriaceae</taxon>
        <taxon>Gelatiniphilus</taxon>
    </lineage>
</organism>
<dbReference type="InterPro" id="IPR019734">
    <property type="entry name" value="TPR_rpt"/>
</dbReference>
<dbReference type="PANTHER" id="PTHR34220">
    <property type="entry name" value="SENSOR HISTIDINE KINASE YPDA"/>
    <property type="match status" value="1"/>
</dbReference>
<keyword evidence="5" id="KW-1185">Reference proteome</keyword>
<keyword evidence="1" id="KW-0802">TPR repeat</keyword>
<name>A0ABW5JV78_9FLAO</name>
<sequence>MLFSQHNELDSIKNIIKNYKTFDTTYVNLRTHYSRKTLSLRPQDSTQIDFAKQTLKVSKEIGFKKGVLQSYQVIGVVHQYILSNPYLALDYYHKAMAIGSENPSLKLESVKLNSYLGVLYYELEEHRKAIPYFKKIIKYYPSFSSYENLGNIYGKLKKNDSALYYLNKALELERKAKNVIYLSHTLSNLALIKSRINKIDSAKINIEESLELLNKYNLEMVRIPVYLNASEVYMNNAELDISEKYALKALSSKKSLKNANLEKAIWQALYNVYQKKGDYKQALKAHTKYTVLKDSLINNSKKLEISRKQIQFDADKEKLLAQNEAEHQKTLTTAAIITGSVLLISALIGFLFYKRKQKSDFKAKVSATELKALQAQMNPHFIFNSLNSINSYIINNDTESATNYLTKFSRLIRKTLENSTEKEILLKNDIEVLKNYLEIEKKRLNNSFTYSIKINDNLDANNTLIPPLILQPFLENSIWHGIAPMANAGHIDITFKKEANMLFCSVEDNGVGRKHAKKDKKQNKSFGINLTKSRIDIINSQNKTKGSLNIIDKQQGLRVEVKLPLKQAF</sequence>
<dbReference type="InterPro" id="IPR050640">
    <property type="entry name" value="Bact_2-comp_sensor_kinase"/>
</dbReference>
<dbReference type="EMBL" id="JBHULK010000004">
    <property type="protein sequence ID" value="MFD2535696.1"/>
    <property type="molecule type" value="Genomic_DNA"/>
</dbReference>
<evidence type="ECO:0000256" key="2">
    <source>
        <dbReference type="SAM" id="Phobius"/>
    </source>
</evidence>
<dbReference type="PANTHER" id="PTHR34220:SF7">
    <property type="entry name" value="SENSOR HISTIDINE KINASE YPDA"/>
    <property type="match status" value="1"/>
</dbReference>
<keyword evidence="2" id="KW-0472">Membrane</keyword>
<evidence type="ECO:0000256" key="1">
    <source>
        <dbReference type="PROSITE-ProRule" id="PRU00339"/>
    </source>
</evidence>
<keyword evidence="2" id="KW-0812">Transmembrane</keyword>
<dbReference type="PROSITE" id="PS50005">
    <property type="entry name" value="TPR"/>
    <property type="match status" value="1"/>
</dbReference>
<dbReference type="InterPro" id="IPR010559">
    <property type="entry name" value="Sig_transdc_His_kin_internal"/>
</dbReference>
<feature type="domain" description="Signal transduction histidine kinase internal region" evidence="3">
    <location>
        <begin position="368"/>
        <end position="447"/>
    </location>
</feature>
<dbReference type="Pfam" id="PF13181">
    <property type="entry name" value="TPR_8"/>
    <property type="match status" value="1"/>
</dbReference>
<dbReference type="InterPro" id="IPR036890">
    <property type="entry name" value="HATPase_C_sf"/>
</dbReference>
<keyword evidence="4" id="KW-0808">Transferase</keyword>
<keyword evidence="4" id="KW-0418">Kinase</keyword>
<dbReference type="InterPro" id="IPR011990">
    <property type="entry name" value="TPR-like_helical_dom_sf"/>
</dbReference>
<evidence type="ECO:0000313" key="5">
    <source>
        <dbReference type="Proteomes" id="UP001597441"/>
    </source>
</evidence>
<dbReference type="Proteomes" id="UP001597441">
    <property type="component" value="Unassembled WGS sequence"/>
</dbReference>
<proteinExistence type="predicted"/>
<comment type="caution">
    <text evidence="4">The sequence shown here is derived from an EMBL/GenBank/DDBJ whole genome shotgun (WGS) entry which is preliminary data.</text>
</comment>
<evidence type="ECO:0000313" key="4">
    <source>
        <dbReference type="EMBL" id="MFD2535696.1"/>
    </source>
</evidence>
<feature type="transmembrane region" description="Helical" evidence="2">
    <location>
        <begin position="331"/>
        <end position="353"/>
    </location>
</feature>
<dbReference type="GO" id="GO:0016301">
    <property type="term" value="F:kinase activity"/>
    <property type="evidence" value="ECO:0007669"/>
    <property type="project" value="UniProtKB-KW"/>
</dbReference>
<dbReference type="SUPFAM" id="SSF48452">
    <property type="entry name" value="TPR-like"/>
    <property type="match status" value="2"/>
</dbReference>
<evidence type="ECO:0000259" key="3">
    <source>
        <dbReference type="Pfam" id="PF06580"/>
    </source>
</evidence>
<dbReference type="SUPFAM" id="SSF55874">
    <property type="entry name" value="ATPase domain of HSP90 chaperone/DNA topoisomerase II/histidine kinase"/>
    <property type="match status" value="1"/>
</dbReference>
<dbReference type="Gene3D" id="1.25.40.10">
    <property type="entry name" value="Tetratricopeptide repeat domain"/>
    <property type="match status" value="3"/>
</dbReference>
<gene>
    <name evidence="4" type="ORF">ACFSQS_11340</name>
</gene>
<dbReference type="RefSeq" id="WP_388018684.1">
    <property type="nucleotide sequence ID" value="NZ_JBHUDT010000004.1"/>
</dbReference>
<accession>A0ABW5JV78</accession>
<keyword evidence="2" id="KW-1133">Transmembrane helix</keyword>
<reference evidence="5" key="1">
    <citation type="journal article" date="2019" name="Int. J. Syst. Evol. Microbiol.">
        <title>The Global Catalogue of Microorganisms (GCM) 10K type strain sequencing project: providing services to taxonomists for standard genome sequencing and annotation.</title>
        <authorList>
            <consortium name="The Broad Institute Genomics Platform"/>
            <consortium name="The Broad Institute Genome Sequencing Center for Infectious Disease"/>
            <person name="Wu L."/>
            <person name="Ma J."/>
        </authorList>
    </citation>
    <scope>NUCLEOTIDE SEQUENCE [LARGE SCALE GENOMIC DNA]</scope>
    <source>
        <strain evidence="5">KCTC 42903</strain>
    </source>
</reference>
<protein>
    <submittedName>
        <fullName evidence="4">Histidine kinase</fullName>
    </submittedName>
</protein>
<dbReference type="Pfam" id="PF13424">
    <property type="entry name" value="TPR_12"/>
    <property type="match status" value="1"/>
</dbReference>